<evidence type="ECO:0000256" key="14">
    <source>
        <dbReference type="PIRNR" id="PIRNR016478"/>
    </source>
</evidence>
<evidence type="ECO:0000256" key="13">
    <source>
        <dbReference type="ARBA" id="ARBA00025582"/>
    </source>
</evidence>
<keyword evidence="10 14" id="KW-0333">Golgi apparatus</keyword>
<dbReference type="EMBL" id="JBJJXI010000030">
    <property type="protein sequence ID" value="KAL3403505.1"/>
    <property type="molecule type" value="Genomic_DNA"/>
</dbReference>
<dbReference type="GO" id="GO:0000139">
    <property type="term" value="C:Golgi membrane"/>
    <property type="evidence" value="ECO:0007669"/>
    <property type="project" value="UniProtKB-SubCell"/>
</dbReference>
<dbReference type="AlphaFoldDB" id="A0ABD2XEL1"/>
<evidence type="ECO:0000256" key="10">
    <source>
        <dbReference type="ARBA" id="ARBA00023034"/>
    </source>
</evidence>
<dbReference type="GO" id="GO:0030663">
    <property type="term" value="C:COPI-coated vesicle membrane"/>
    <property type="evidence" value="ECO:0007669"/>
    <property type="project" value="UniProtKB-SubCell"/>
</dbReference>
<dbReference type="PANTHER" id="PTHR10805:SF0">
    <property type="entry name" value="COATOMER SUBUNIT EPSILON"/>
    <property type="match status" value="1"/>
</dbReference>
<dbReference type="GO" id="GO:0006890">
    <property type="term" value="P:retrograde vesicle-mediated transport, Golgi to endoplasmic reticulum"/>
    <property type="evidence" value="ECO:0007669"/>
    <property type="project" value="UniProtKB-UniRule"/>
</dbReference>
<keyword evidence="11 14" id="KW-0472">Membrane</keyword>
<name>A0ABD2XEL1_9HYME</name>
<dbReference type="Pfam" id="PF04733">
    <property type="entry name" value="Coatomer_E"/>
    <property type="match status" value="1"/>
</dbReference>
<comment type="function">
    <text evidence="13 14">The coatomer is a cytosolic protein complex that binds to dilysine motifs and reversibly associates with Golgi non-clathrin-coated vesicles, which further mediate biosynthetic protein transport from the ER, via the Golgi up to the trans Golgi network. The coatomer complex is required for budding from Golgi membranes, and is essential for the retrograde Golgi-to-ER transport of dilysine-tagged proteins.</text>
</comment>
<evidence type="ECO:0000256" key="9">
    <source>
        <dbReference type="ARBA" id="ARBA00022927"/>
    </source>
</evidence>
<dbReference type="InterPro" id="IPR011990">
    <property type="entry name" value="TPR-like_helical_dom_sf"/>
</dbReference>
<dbReference type="PIRSF" id="PIRSF016478">
    <property type="entry name" value="Coatomer_esu"/>
    <property type="match status" value="1"/>
</dbReference>
<proteinExistence type="inferred from homology"/>
<accession>A0ABD2XEL1</accession>
<keyword evidence="16" id="KW-1185">Reference proteome</keyword>
<dbReference type="InterPro" id="IPR019734">
    <property type="entry name" value="TPR_rpt"/>
</dbReference>
<dbReference type="GO" id="GO:0005198">
    <property type="term" value="F:structural molecule activity"/>
    <property type="evidence" value="ECO:0007669"/>
    <property type="project" value="UniProtKB-UniRule"/>
</dbReference>
<evidence type="ECO:0000256" key="3">
    <source>
        <dbReference type="ARBA" id="ARBA00008827"/>
    </source>
</evidence>
<reference evidence="15 16" key="1">
    <citation type="journal article" date="2024" name="bioRxiv">
        <title>A reference genome for Trichogramma kaykai: A tiny desert-dwelling parasitoid wasp with competing sex-ratio distorters.</title>
        <authorList>
            <person name="Culotta J."/>
            <person name="Lindsey A.R."/>
        </authorList>
    </citation>
    <scope>NUCLEOTIDE SEQUENCE [LARGE SCALE GENOMIC DNA]</scope>
    <source>
        <strain evidence="15 16">KSX58</strain>
    </source>
</reference>
<evidence type="ECO:0000256" key="6">
    <source>
        <dbReference type="ARBA" id="ARBA00022448"/>
    </source>
</evidence>
<gene>
    <name evidence="15" type="ORF">TKK_003778</name>
</gene>
<evidence type="ECO:0000256" key="7">
    <source>
        <dbReference type="ARBA" id="ARBA00022490"/>
    </source>
</evidence>
<protein>
    <recommendedName>
        <fullName evidence="5 14">Coatomer subunit epsilon</fullName>
    </recommendedName>
</protein>
<keyword evidence="8 14" id="KW-0931">ER-Golgi transport</keyword>
<sequence length="309" mass="35767">MARQQQQNEVDELFNVRNYFYIGNYQQCINEAQKLKLSSPEATVERDIFVFRSFLAQKKYSIALNEIKDNSPKELQPLKLLAQYFASPEKRETILEQLEKDKYHVAEKGASFRLVAALIYYQEENFDDALRVLWKSDNIECMALSVQIYLKMNRSDLAQSEVKAMQEKDEDATLTQLSLAHVNLTLGGNKFQEAFYIFQELIDKYTPTTLLLNGKANSLALQHKFEEAEEVLQEALEKDSNNPNTLVNMMVVLAHLGKPEEASQRYFMQLKDSHPKHPFVTEYLAKEAEYDKVAQQLEAIYIPKNKNST</sequence>
<keyword evidence="6 14" id="KW-0813">Transport</keyword>
<evidence type="ECO:0000256" key="1">
    <source>
        <dbReference type="ARBA" id="ARBA00004255"/>
    </source>
</evidence>
<comment type="caution">
    <text evidence="15">The sequence shown here is derived from an EMBL/GenBank/DDBJ whole genome shotgun (WGS) entry which is preliminary data.</text>
</comment>
<keyword evidence="7 14" id="KW-0963">Cytoplasm</keyword>
<dbReference type="PANTHER" id="PTHR10805">
    <property type="entry name" value="COATOMER SUBUNIT EPSILON"/>
    <property type="match status" value="1"/>
</dbReference>
<comment type="subcellular location">
    <subcellularLocation>
        <location evidence="2">Cytoplasmic vesicle</location>
        <location evidence="2">COPI-coated vesicle membrane</location>
        <topology evidence="2">Peripheral membrane protein</topology>
        <orientation evidence="2">Cytoplasmic side</orientation>
    </subcellularLocation>
    <subcellularLocation>
        <location evidence="1">Golgi apparatus membrane</location>
        <topology evidence="1">Peripheral membrane protein</topology>
        <orientation evidence="1">Cytoplasmic side</orientation>
    </subcellularLocation>
</comment>
<evidence type="ECO:0000313" key="15">
    <source>
        <dbReference type="EMBL" id="KAL3403505.1"/>
    </source>
</evidence>
<dbReference type="Proteomes" id="UP001627154">
    <property type="component" value="Unassembled WGS sequence"/>
</dbReference>
<dbReference type="InterPro" id="IPR006822">
    <property type="entry name" value="Coatomer_esu"/>
</dbReference>
<dbReference type="SUPFAM" id="SSF48452">
    <property type="entry name" value="TPR-like"/>
    <property type="match status" value="1"/>
</dbReference>
<keyword evidence="9 14" id="KW-0653">Protein transport</keyword>
<evidence type="ECO:0000256" key="8">
    <source>
        <dbReference type="ARBA" id="ARBA00022892"/>
    </source>
</evidence>
<organism evidence="15 16">
    <name type="scientific">Trichogramma kaykai</name>
    <dbReference type="NCBI Taxonomy" id="54128"/>
    <lineage>
        <taxon>Eukaryota</taxon>
        <taxon>Metazoa</taxon>
        <taxon>Ecdysozoa</taxon>
        <taxon>Arthropoda</taxon>
        <taxon>Hexapoda</taxon>
        <taxon>Insecta</taxon>
        <taxon>Pterygota</taxon>
        <taxon>Neoptera</taxon>
        <taxon>Endopterygota</taxon>
        <taxon>Hymenoptera</taxon>
        <taxon>Apocrita</taxon>
        <taxon>Proctotrupomorpha</taxon>
        <taxon>Chalcidoidea</taxon>
        <taxon>Trichogrammatidae</taxon>
        <taxon>Trichogramma</taxon>
    </lineage>
</organism>
<evidence type="ECO:0000256" key="12">
    <source>
        <dbReference type="ARBA" id="ARBA00023329"/>
    </source>
</evidence>
<evidence type="ECO:0000313" key="16">
    <source>
        <dbReference type="Proteomes" id="UP001627154"/>
    </source>
</evidence>
<evidence type="ECO:0000256" key="4">
    <source>
        <dbReference type="ARBA" id="ARBA00011775"/>
    </source>
</evidence>
<dbReference type="FunFam" id="1.25.40.10:FF:000140">
    <property type="entry name" value="Coatomer subunit epsilon"/>
    <property type="match status" value="1"/>
</dbReference>
<evidence type="ECO:0000256" key="2">
    <source>
        <dbReference type="ARBA" id="ARBA00004347"/>
    </source>
</evidence>
<evidence type="ECO:0000256" key="11">
    <source>
        <dbReference type="ARBA" id="ARBA00023136"/>
    </source>
</evidence>
<comment type="similarity">
    <text evidence="3 14">Belongs to the COPE family.</text>
</comment>
<dbReference type="SMART" id="SM00028">
    <property type="entry name" value="TPR"/>
    <property type="match status" value="1"/>
</dbReference>
<dbReference type="GO" id="GO:0015031">
    <property type="term" value="P:protein transport"/>
    <property type="evidence" value="ECO:0007669"/>
    <property type="project" value="UniProtKB-UniRule"/>
</dbReference>
<comment type="subunit">
    <text evidence="4">Oligomeric complex that consists of at least the alpha, beta, beta', gamma, delta, epsilon and zeta subunits.</text>
</comment>
<dbReference type="Gene3D" id="1.25.40.10">
    <property type="entry name" value="Tetratricopeptide repeat domain"/>
    <property type="match status" value="1"/>
</dbReference>
<keyword evidence="12 14" id="KW-0968">Cytoplasmic vesicle</keyword>
<evidence type="ECO:0000256" key="5">
    <source>
        <dbReference type="ARBA" id="ARBA00015828"/>
    </source>
</evidence>